<protein>
    <recommendedName>
        <fullName evidence="7">DNA-directed RNA polymerase subunit</fullName>
    </recommendedName>
</protein>
<keyword evidence="5 8" id="KW-0862">Zinc</keyword>
<dbReference type="Gramene" id="TraesCS4A03G0695900.1">
    <property type="protein sequence ID" value="TraesCS4A03G0695900.1.CDS"/>
    <property type="gene ID" value="TraesCS4A03G0695900"/>
</dbReference>
<dbReference type="PANTHER" id="PTHR11239">
    <property type="entry name" value="DNA-DIRECTED RNA POLYMERASE"/>
    <property type="match status" value="1"/>
</dbReference>
<feature type="binding site" evidence="8">
    <location>
        <position position="12"/>
    </location>
    <ligand>
        <name>Zn(2+)</name>
        <dbReference type="ChEBI" id="CHEBI:29105"/>
        <label>1</label>
    </ligand>
</feature>
<organism evidence="11">
    <name type="scientific">Triticum aestivum</name>
    <name type="common">Wheat</name>
    <dbReference type="NCBI Taxonomy" id="4565"/>
    <lineage>
        <taxon>Eukaryota</taxon>
        <taxon>Viridiplantae</taxon>
        <taxon>Streptophyta</taxon>
        <taxon>Embryophyta</taxon>
        <taxon>Tracheophyta</taxon>
        <taxon>Spermatophyta</taxon>
        <taxon>Magnoliopsida</taxon>
        <taxon>Liliopsida</taxon>
        <taxon>Poales</taxon>
        <taxon>Poaceae</taxon>
        <taxon>BOP clade</taxon>
        <taxon>Pooideae</taxon>
        <taxon>Triticodae</taxon>
        <taxon>Triticeae</taxon>
        <taxon>Triticinae</taxon>
        <taxon>Triticum</taxon>
    </lineage>
</organism>
<name>A0A3B6HZR7_WHEAT</name>
<keyword evidence="4 9" id="KW-0863">Zinc-finger</keyword>
<evidence type="ECO:0000256" key="4">
    <source>
        <dbReference type="ARBA" id="ARBA00022771"/>
    </source>
</evidence>
<feature type="binding site" evidence="8">
    <location>
        <position position="15"/>
    </location>
    <ligand>
        <name>Zn(2+)</name>
        <dbReference type="ChEBI" id="CHEBI:29105"/>
        <label>1</label>
    </ligand>
</feature>
<dbReference type="PROSITE" id="PS51133">
    <property type="entry name" value="ZF_TFIIS_2"/>
    <property type="match status" value="1"/>
</dbReference>
<evidence type="ECO:0000256" key="6">
    <source>
        <dbReference type="ARBA" id="ARBA00023242"/>
    </source>
</evidence>
<evidence type="ECO:0000256" key="2">
    <source>
        <dbReference type="ARBA" id="ARBA00022478"/>
    </source>
</evidence>
<dbReference type="EnsemblPlants" id="TraesCS4A02G267900.1">
    <property type="protein sequence ID" value="TraesCS4A02G267900.1"/>
    <property type="gene ID" value="TraesCS4A02G267900"/>
</dbReference>
<dbReference type="Gramene" id="TraesSYM4A03G02166050.1">
    <property type="protein sequence ID" value="TraesSYM4A03G02166050.1"/>
    <property type="gene ID" value="TraesSYM4A03G02166050"/>
</dbReference>
<dbReference type="SMART" id="SM00440">
    <property type="entry name" value="ZnF_C2C2"/>
    <property type="match status" value="1"/>
</dbReference>
<feature type="domain" description="TFIIS-type" evidence="10">
    <location>
        <begin position="82"/>
        <end position="122"/>
    </location>
</feature>
<dbReference type="CDD" id="cd10507">
    <property type="entry name" value="Zn-ribbon_RPA12"/>
    <property type="match status" value="1"/>
</dbReference>
<feature type="zinc finger region" description="C4-type" evidence="9">
    <location>
        <begin position="12"/>
        <end position="32"/>
    </location>
</feature>
<sequence>MAFWQARDFLFCGVCGTLLDFNSHRYASCPLCGFKRKAKDIEGKETRYAVTAEDIRRELKMKPFVVLESAPNMDIIVQRSLTERACPECNHHELEYYTKQLRSADEGQTIFYECPECGHAFNENT</sequence>
<dbReference type="GO" id="GO:0003899">
    <property type="term" value="F:DNA-directed RNA polymerase activity"/>
    <property type="evidence" value="ECO:0007669"/>
    <property type="project" value="InterPro"/>
</dbReference>
<dbReference type="Gramene" id="TraesROB_scaffold_010864_01G000200.1">
    <property type="protein sequence ID" value="TraesROB_scaffold_010864_01G000200.1"/>
    <property type="gene ID" value="TraesROB_scaffold_010864_01G000200"/>
</dbReference>
<dbReference type="GO" id="GO:0006363">
    <property type="term" value="P:termination of RNA polymerase I transcription"/>
    <property type="evidence" value="ECO:0000318"/>
    <property type="project" value="GO_Central"/>
</dbReference>
<evidence type="ECO:0000256" key="7">
    <source>
        <dbReference type="PIRNR" id="PIRNR005586"/>
    </source>
</evidence>
<dbReference type="Gene3D" id="2.20.25.10">
    <property type="match status" value="1"/>
</dbReference>
<comment type="similarity">
    <text evidence="7">Belongs to the archaeal rpoM/eukaryotic RPA12/RPB9/RPC11 RNA polymerase family.</text>
</comment>
<keyword evidence="3 8" id="KW-0479">Metal-binding</keyword>
<evidence type="ECO:0000256" key="9">
    <source>
        <dbReference type="PIRSR" id="PIRSR005586-2"/>
    </source>
</evidence>
<feature type="binding site" evidence="8">
    <location>
        <position position="117"/>
    </location>
    <ligand>
        <name>Zn(2+)</name>
        <dbReference type="ChEBI" id="CHEBI:29105"/>
        <label>2</label>
    </ligand>
</feature>
<accession>A0A3B6HZR7</accession>
<dbReference type="OrthoDB" id="10056816at2759"/>
<keyword evidence="6 7" id="KW-0539">Nucleus</keyword>
<dbReference type="Gramene" id="TraesNOR4A03G02160530.1">
    <property type="protein sequence ID" value="TraesNOR4A03G02160530.1"/>
    <property type="gene ID" value="TraesNOR4A03G02160530"/>
</dbReference>
<evidence type="ECO:0000256" key="3">
    <source>
        <dbReference type="ARBA" id="ARBA00022723"/>
    </source>
</evidence>
<dbReference type="GO" id="GO:0003676">
    <property type="term" value="F:nucleic acid binding"/>
    <property type="evidence" value="ECO:0007669"/>
    <property type="project" value="InterPro"/>
</dbReference>
<dbReference type="PaxDb" id="4565-Traes_4AL_193A5756A.1"/>
<comment type="function">
    <text evidence="7">DNA-dependent RNA polymerase catalyzes the transcription of DNA into RNA using the four ribonucleoside triphosphates as substrates.</text>
</comment>
<evidence type="ECO:0000256" key="8">
    <source>
        <dbReference type="PIRSR" id="PIRSR005586-1"/>
    </source>
</evidence>
<dbReference type="Gramene" id="TraesJAG4A03G02139570.1">
    <property type="protein sequence ID" value="TraesJAG4A03G02139570.1"/>
    <property type="gene ID" value="TraesJAG4A03G02139570"/>
</dbReference>
<dbReference type="PANTHER" id="PTHR11239:SF14">
    <property type="entry name" value="DNA-DIRECTED RNA POLYMERASE I SUBUNIT RPA12"/>
    <property type="match status" value="1"/>
</dbReference>
<evidence type="ECO:0000313" key="12">
    <source>
        <dbReference type="Proteomes" id="UP000019116"/>
    </source>
</evidence>
<evidence type="ECO:0000313" key="11">
    <source>
        <dbReference type="EnsemblPlants" id="TraesCS4A02G267900.1"/>
    </source>
</evidence>
<reference evidence="11" key="1">
    <citation type="submission" date="2018-08" db="EMBL/GenBank/DDBJ databases">
        <authorList>
            <person name="Rossello M."/>
        </authorList>
    </citation>
    <scope>NUCLEOTIDE SEQUENCE [LARGE SCALE GENOMIC DNA]</scope>
    <source>
        <strain evidence="11">cv. Chinese Spring</strain>
    </source>
</reference>
<comment type="subcellular location">
    <subcellularLocation>
        <location evidence="1">Nucleus</location>
        <location evidence="1">Nucleolus</location>
    </subcellularLocation>
</comment>
<dbReference type="GO" id="GO:0008270">
    <property type="term" value="F:zinc ion binding"/>
    <property type="evidence" value="ECO:0007669"/>
    <property type="project" value="UniProtKB-KW"/>
</dbReference>
<dbReference type="RefSeq" id="XP_044364942.1">
    <property type="nucleotide sequence ID" value="XM_044509007.1"/>
</dbReference>
<dbReference type="Gramene" id="TraesLAC4A03G02091940.1">
    <property type="protein sequence ID" value="TraesLAC4A03G02091940.1"/>
    <property type="gene ID" value="TraesLAC4A03G02091940"/>
</dbReference>
<dbReference type="Proteomes" id="UP000019116">
    <property type="component" value="Chromosome 4A"/>
</dbReference>
<dbReference type="SUPFAM" id="SSF57783">
    <property type="entry name" value="Zinc beta-ribbon"/>
    <property type="match status" value="1"/>
</dbReference>
<feature type="binding site" evidence="8">
    <location>
        <position position="32"/>
    </location>
    <ligand>
        <name>Zn(2+)</name>
        <dbReference type="ChEBI" id="CHEBI:29105"/>
        <label>1</label>
    </ligand>
</feature>
<dbReference type="GeneID" id="123087107"/>
<dbReference type="GO" id="GO:0005736">
    <property type="term" value="C:RNA polymerase I complex"/>
    <property type="evidence" value="ECO:0000318"/>
    <property type="project" value="GO_Central"/>
</dbReference>
<gene>
    <name evidence="11" type="primary">LOC123087107</name>
</gene>
<dbReference type="Pfam" id="PF01096">
    <property type="entry name" value="Zn_ribbon_TFIIS"/>
    <property type="match status" value="1"/>
</dbReference>
<dbReference type="InterPro" id="IPR001222">
    <property type="entry name" value="Znf_TFIIS"/>
</dbReference>
<dbReference type="Gramene" id="TraesCLE_scaffold_047792_01G000200.1">
    <property type="protein sequence ID" value="TraesCLE_scaffold_047792_01G000200.1"/>
    <property type="gene ID" value="TraesCLE_scaffold_047792_01G000200"/>
</dbReference>
<keyword evidence="12" id="KW-1185">Reference proteome</keyword>
<evidence type="ECO:0000259" key="10">
    <source>
        <dbReference type="PROSITE" id="PS51133"/>
    </source>
</evidence>
<dbReference type="Gramene" id="TraesMAC4A03G02137590.1">
    <property type="protein sequence ID" value="TraesMAC4A03G02137590.1"/>
    <property type="gene ID" value="TraesMAC4A03G02137590"/>
</dbReference>
<evidence type="ECO:0000256" key="5">
    <source>
        <dbReference type="ARBA" id="ARBA00022833"/>
    </source>
</evidence>
<dbReference type="PIRSF" id="PIRSF005586">
    <property type="entry name" value="RNApol_RpoM"/>
    <property type="match status" value="1"/>
</dbReference>
<feature type="binding site" evidence="8">
    <location>
        <position position="89"/>
    </location>
    <ligand>
        <name>Zn(2+)</name>
        <dbReference type="ChEBI" id="CHEBI:29105"/>
        <label>2</label>
    </ligand>
</feature>
<keyword evidence="7" id="KW-0804">Transcription</keyword>
<dbReference type="Gramene" id="TraesPARA_EIv1.0_1241440.1">
    <property type="protein sequence ID" value="TraesPARA_EIv1.0_1241440.1.CDS"/>
    <property type="gene ID" value="TraesPARA_EIv1.0_1241440"/>
</dbReference>
<feature type="binding site" evidence="8">
    <location>
        <position position="86"/>
    </location>
    <ligand>
        <name>Zn(2+)</name>
        <dbReference type="ChEBI" id="CHEBI:29105"/>
        <label>2</label>
    </ligand>
</feature>
<evidence type="ECO:0000256" key="1">
    <source>
        <dbReference type="ARBA" id="ARBA00004604"/>
    </source>
</evidence>
<feature type="binding site" evidence="8">
    <location>
        <position position="29"/>
    </location>
    <ligand>
        <name>Zn(2+)</name>
        <dbReference type="ChEBI" id="CHEBI:29105"/>
        <label>1</label>
    </ligand>
</feature>
<dbReference type="STRING" id="4565.A0A3B6HZR7"/>
<keyword evidence="2 7" id="KW-0240">DNA-directed RNA polymerase</keyword>
<dbReference type="InterPro" id="IPR034004">
    <property type="entry name" value="Zn_ribbon_RPA12_C"/>
</dbReference>
<dbReference type="Gramene" id="TraesLDM4A03G02137020.1">
    <property type="protein sequence ID" value="TraesLDM4A03G02137020.1"/>
    <property type="gene ID" value="TraesLDM4A03G02137020"/>
</dbReference>
<dbReference type="InterPro" id="IPR012164">
    <property type="entry name" value="Rpa12/Rpb9/Rpc10/TFS"/>
</dbReference>
<dbReference type="Gramene" id="TraesJUL4A03G02157660.1">
    <property type="protein sequence ID" value="TraesJUL4A03G02157660.1"/>
    <property type="gene ID" value="TraesJUL4A03G02157660"/>
</dbReference>
<reference evidence="11" key="2">
    <citation type="submission" date="2018-10" db="UniProtKB">
        <authorList>
            <consortium name="EnsemblPlants"/>
        </authorList>
    </citation>
    <scope>IDENTIFICATION</scope>
</reference>
<dbReference type="Gramene" id="TraesARI4A03G02176090.1">
    <property type="protein sequence ID" value="TraesARI4A03G02176090.1"/>
    <property type="gene ID" value="TraesARI4A03G02176090"/>
</dbReference>
<feature type="binding site" evidence="8">
    <location>
        <position position="114"/>
    </location>
    <ligand>
        <name>Zn(2+)</name>
        <dbReference type="ChEBI" id="CHEBI:29105"/>
        <label>2</label>
    </ligand>
</feature>
<dbReference type="Gramene" id="TraesWEE_scaffold_007234_01G000100.1">
    <property type="protein sequence ID" value="TraesWEE_scaffold_007234_01G000100.1"/>
    <property type="gene ID" value="TraesWEE_scaffold_007234_01G000100"/>
</dbReference>
<dbReference type="OMA" id="VMKSARY"/>
<dbReference type="AlphaFoldDB" id="A0A3B6HZR7"/>
<dbReference type="Gramene" id="TraesCS4A02G267900.1">
    <property type="protein sequence ID" value="TraesCS4A02G267900.1"/>
    <property type="gene ID" value="TraesCS4A02G267900"/>
</dbReference>
<proteinExistence type="inferred from homology"/>
<dbReference type="Gramene" id="TraesCAD_scaffold_011268_01G000200.1">
    <property type="protein sequence ID" value="TraesCAD_scaffold_011268_01G000200.1"/>
    <property type="gene ID" value="TraesCAD_scaffold_011268_01G000200"/>
</dbReference>
<dbReference type="Gramene" id="TraesSTA4A03G02135110.1">
    <property type="protein sequence ID" value="TraesSTA4A03G02135110.1"/>
    <property type="gene ID" value="TraesSTA4A03G02135110"/>
</dbReference>